<comment type="caution">
    <text evidence="2">The sequence shown here is derived from an EMBL/GenBank/DDBJ whole genome shotgun (WGS) entry which is preliminary data.</text>
</comment>
<dbReference type="OrthoDB" id="6436300at2759"/>
<accession>A0A4Y2LBA7</accession>
<dbReference type="Proteomes" id="UP000499080">
    <property type="component" value="Unassembled WGS sequence"/>
</dbReference>
<organism evidence="2 3">
    <name type="scientific">Araneus ventricosus</name>
    <name type="common">Orbweaver spider</name>
    <name type="synonym">Epeira ventricosa</name>
    <dbReference type="NCBI Taxonomy" id="182803"/>
    <lineage>
        <taxon>Eukaryota</taxon>
        <taxon>Metazoa</taxon>
        <taxon>Ecdysozoa</taxon>
        <taxon>Arthropoda</taxon>
        <taxon>Chelicerata</taxon>
        <taxon>Arachnida</taxon>
        <taxon>Araneae</taxon>
        <taxon>Araneomorphae</taxon>
        <taxon>Entelegynae</taxon>
        <taxon>Araneoidea</taxon>
        <taxon>Araneidae</taxon>
        <taxon>Araneus</taxon>
    </lineage>
</organism>
<dbReference type="PANTHER" id="PTHR35385">
    <property type="entry name" value="PROTEIN B, PUTATIVE-RELATED-RELATED"/>
    <property type="match status" value="1"/>
</dbReference>
<feature type="region of interest" description="Disordered" evidence="1">
    <location>
        <begin position="215"/>
        <end position="234"/>
    </location>
</feature>
<dbReference type="PANTHER" id="PTHR35385:SF2">
    <property type="entry name" value="PROTEIN B, PUTATIVE-RELATED"/>
    <property type="match status" value="1"/>
</dbReference>
<protein>
    <submittedName>
        <fullName evidence="2">Uncharacterized protein</fullName>
    </submittedName>
</protein>
<evidence type="ECO:0000313" key="3">
    <source>
        <dbReference type="Proteomes" id="UP000499080"/>
    </source>
</evidence>
<name>A0A4Y2LBA7_ARAVE</name>
<evidence type="ECO:0000313" key="2">
    <source>
        <dbReference type="EMBL" id="GBN11764.1"/>
    </source>
</evidence>
<dbReference type="EMBL" id="BGPR01005608">
    <property type="protein sequence ID" value="GBN11764.1"/>
    <property type="molecule type" value="Genomic_DNA"/>
</dbReference>
<gene>
    <name evidence="2" type="ORF">AVEN_272699_1</name>
</gene>
<keyword evidence="3" id="KW-1185">Reference proteome</keyword>
<dbReference type="AlphaFoldDB" id="A0A4Y2LBA7"/>
<sequence>MLSLKEKTSAITKDAIKVHYDGTFLVRSDANLYIVDAKNGCCSCSVRLYGRFRKHQYSIYSHFDVTSWNFPPILLQDKYEMSILALGKKSPPKEFFEPLISEISPACSIQEMPPTTSEEIFPIGDNSMNEGYEEKRNRLLQDIFSEISHKDETYKSSLCRLNKFLKRIKYVKSTSNWETILHTAGSSKPLKCISGAAIRVQPTSIARRSANITKGSKRLSVGRPAGSASSKKRKHSLGLNIKLNQLNAKKH</sequence>
<evidence type="ECO:0000256" key="1">
    <source>
        <dbReference type="SAM" id="MobiDB-lite"/>
    </source>
</evidence>
<reference evidence="2 3" key="1">
    <citation type="journal article" date="2019" name="Sci. Rep.">
        <title>Orb-weaving spider Araneus ventricosus genome elucidates the spidroin gene catalogue.</title>
        <authorList>
            <person name="Kono N."/>
            <person name="Nakamura H."/>
            <person name="Ohtoshi R."/>
            <person name="Moran D.A.P."/>
            <person name="Shinohara A."/>
            <person name="Yoshida Y."/>
            <person name="Fujiwara M."/>
            <person name="Mori M."/>
            <person name="Tomita M."/>
            <person name="Arakawa K."/>
        </authorList>
    </citation>
    <scope>NUCLEOTIDE SEQUENCE [LARGE SCALE GENOMIC DNA]</scope>
</reference>
<proteinExistence type="predicted"/>